<feature type="compositionally biased region" description="Basic and acidic residues" evidence="2">
    <location>
        <begin position="563"/>
        <end position="576"/>
    </location>
</feature>
<dbReference type="RefSeq" id="XP_062773467.1">
    <property type="nucleotide sequence ID" value="XM_062917416.1"/>
</dbReference>
<evidence type="ECO:0000313" key="4">
    <source>
        <dbReference type="EMBL" id="WQF76243.1"/>
    </source>
</evidence>
<dbReference type="InterPro" id="IPR001878">
    <property type="entry name" value="Znf_CCHC"/>
</dbReference>
<gene>
    <name evidence="4" type="ORF">CDEST_01257</name>
</gene>
<evidence type="ECO:0000256" key="2">
    <source>
        <dbReference type="SAM" id="MobiDB-lite"/>
    </source>
</evidence>
<feature type="region of interest" description="Disordered" evidence="2">
    <location>
        <begin position="159"/>
        <end position="312"/>
    </location>
</feature>
<keyword evidence="1" id="KW-0862">Zinc</keyword>
<feature type="region of interest" description="Disordered" evidence="2">
    <location>
        <begin position="524"/>
        <end position="578"/>
    </location>
</feature>
<dbReference type="PROSITE" id="PS50158">
    <property type="entry name" value="ZF_CCHC"/>
    <property type="match status" value="1"/>
</dbReference>
<feature type="compositionally biased region" description="Basic and acidic residues" evidence="2">
    <location>
        <begin position="538"/>
        <end position="548"/>
    </location>
</feature>
<evidence type="ECO:0000256" key="1">
    <source>
        <dbReference type="PROSITE-ProRule" id="PRU00047"/>
    </source>
</evidence>
<dbReference type="Proteomes" id="UP001322277">
    <property type="component" value="Chromosome 1"/>
</dbReference>
<keyword evidence="5" id="KW-1185">Reference proteome</keyword>
<dbReference type="GO" id="GO:0008270">
    <property type="term" value="F:zinc ion binding"/>
    <property type="evidence" value="ECO:0007669"/>
    <property type="project" value="UniProtKB-KW"/>
</dbReference>
<feature type="compositionally biased region" description="Low complexity" evidence="2">
    <location>
        <begin position="262"/>
        <end position="273"/>
    </location>
</feature>
<feature type="region of interest" description="Disordered" evidence="2">
    <location>
        <begin position="1"/>
        <end position="29"/>
    </location>
</feature>
<dbReference type="EMBL" id="CP137305">
    <property type="protein sequence ID" value="WQF76243.1"/>
    <property type="molecule type" value="Genomic_DNA"/>
</dbReference>
<reference evidence="5" key="1">
    <citation type="journal article" date="2023" name="bioRxiv">
        <title>Complete genome of the Medicago anthracnose fungus, Colletotrichum destructivum, reveals a mini-chromosome-like region within a core chromosome.</title>
        <authorList>
            <person name="Lapalu N."/>
            <person name="Simon A."/>
            <person name="Lu A."/>
            <person name="Plaumann P.-L."/>
            <person name="Amselem J."/>
            <person name="Pigne S."/>
            <person name="Auger A."/>
            <person name="Koch C."/>
            <person name="Dallery J.-F."/>
            <person name="O'Connell R.J."/>
        </authorList>
    </citation>
    <scope>NUCLEOTIDE SEQUENCE [LARGE SCALE GENOMIC DNA]</scope>
    <source>
        <strain evidence="5">CBS 520.97</strain>
    </source>
</reference>
<organism evidence="4 5">
    <name type="scientific">Colletotrichum destructivum</name>
    <dbReference type="NCBI Taxonomy" id="34406"/>
    <lineage>
        <taxon>Eukaryota</taxon>
        <taxon>Fungi</taxon>
        <taxon>Dikarya</taxon>
        <taxon>Ascomycota</taxon>
        <taxon>Pezizomycotina</taxon>
        <taxon>Sordariomycetes</taxon>
        <taxon>Hypocreomycetidae</taxon>
        <taxon>Glomerellales</taxon>
        <taxon>Glomerellaceae</taxon>
        <taxon>Colletotrichum</taxon>
        <taxon>Colletotrichum destructivum species complex</taxon>
    </lineage>
</organism>
<keyword evidence="1" id="KW-0479">Metal-binding</keyword>
<dbReference type="GeneID" id="87937760"/>
<sequence length="636" mass="70964">MSESRNDSGGTTGNRRRQGEDEEDVEEIDNRLIDRVDSNGTKKLGAVASDLASVWNRIVGGHSQMEVRDSNVNMTFSHLPTSEMVDHAIREHDRYGKDFDQVDVFHFYHKNDSRKDDLEELRLLAIENPRQPPAKRPRNRENVMMIGRRSQVDIDHSVAMTNPTSDTGGPMDPRPYHFQGYAGPQGAQYNPPYNPTPNTGFHSSGPMDPRPYHFQGSGEHHRQTSHAGPQDVRPVQPSWNGPPARVGSQDARFNPSPSDRQSSYAGSESGRSSASRRSRSRRSDGGSWRGRAGGARRDDRRSRPPIGGVLTTVGGIGNYAVKMVKAGTQRRHHDFTNQRRAPPWVGIVDMSRDHQETLQIKFGPVFEGRDARFNPKNICAKCGHIGHWLSDCAFPDDSGFLYGCPVHNSRSHSFDDCPDLHKLTESQILWLLVELRGNKAPIRTNISWSERLRQAIEQDKWTSHDAPLPLTSAFVSAKVRGSKGGHDWLRFNYAKQTNGSLPSDPVTRGPHAEVLKNAALDQEVHAPTIHRKRGNAGRRAEETNDRNETASVRSETQEVEDGDTSHPHEEESRDIPDAVVTTEDVEMGEANAEAQAHGETPASVVEGKPVSAHEGFVNALYEEDEIEFNEEDNTCY</sequence>
<dbReference type="KEGG" id="cdet:87937760"/>
<keyword evidence="1" id="KW-0863">Zinc-finger</keyword>
<accession>A0AAX4HZI4</accession>
<name>A0AAX4HZI4_9PEZI</name>
<dbReference type="AlphaFoldDB" id="A0AAX4HZI4"/>
<proteinExistence type="predicted"/>
<evidence type="ECO:0000313" key="5">
    <source>
        <dbReference type="Proteomes" id="UP001322277"/>
    </source>
</evidence>
<protein>
    <submittedName>
        <fullName evidence="4">Zinc finger, CCHC-type</fullName>
    </submittedName>
</protein>
<feature type="domain" description="CCHC-type" evidence="3">
    <location>
        <begin position="379"/>
        <end position="392"/>
    </location>
</feature>
<dbReference type="GO" id="GO:0003676">
    <property type="term" value="F:nucleic acid binding"/>
    <property type="evidence" value="ECO:0007669"/>
    <property type="project" value="InterPro"/>
</dbReference>
<evidence type="ECO:0000259" key="3">
    <source>
        <dbReference type="PROSITE" id="PS50158"/>
    </source>
</evidence>